<evidence type="ECO:0000259" key="2">
    <source>
        <dbReference type="Pfam" id="PF04981"/>
    </source>
</evidence>
<keyword evidence="1" id="KW-0963">Cytoplasm</keyword>
<dbReference type="GO" id="GO:0005737">
    <property type="term" value="C:cytoplasm"/>
    <property type="evidence" value="ECO:0007669"/>
    <property type="project" value="UniProtKB-SubCell"/>
</dbReference>
<dbReference type="GO" id="GO:0005634">
    <property type="term" value="C:nucleus"/>
    <property type="evidence" value="ECO:0007669"/>
    <property type="project" value="UniProtKB-SubCell"/>
</dbReference>
<accession>A0A484N3P1</accession>
<keyword evidence="1" id="KW-0539">Nucleus</keyword>
<evidence type="ECO:0000313" key="3">
    <source>
        <dbReference type="EMBL" id="VFQ95066.1"/>
    </source>
</evidence>
<proteinExistence type="inferred from homology"/>
<evidence type="ECO:0000313" key="4">
    <source>
        <dbReference type="Proteomes" id="UP000595140"/>
    </source>
</evidence>
<dbReference type="Pfam" id="PF04981">
    <property type="entry name" value="NMD3"/>
    <property type="match status" value="1"/>
</dbReference>
<keyword evidence="1" id="KW-0813">Transport</keyword>
<dbReference type="PANTHER" id="PTHR12746">
    <property type="entry name" value="NONSENSE-MEDIATED MRNA DECAY PROTEIN 3"/>
    <property type="match status" value="1"/>
</dbReference>
<reference evidence="3 4" key="1">
    <citation type="submission" date="2018-04" db="EMBL/GenBank/DDBJ databases">
        <authorList>
            <person name="Vogel A."/>
        </authorList>
    </citation>
    <scope>NUCLEOTIDE SEQUENCE [LARGE SCALE GENOMIC DNA]</scope>
</reference>
<dbReference type="AlphaFoldDB" id="A0A484N3P1"/>
<dbReference type="GO" id="GO:0043023">
    <property type="term" value="F:ribosomal large subunit binding"/>
    <property type="evidence" value="ECO:0007669"/>
    <property type="project" value="InterPro"/>
</dbReference>
<dbReference type="EMBL" id="OOIL02005488">
    <property type="protein sequence ID" value="VFQ95066.1"/>
    <property type="molecule type" value="Genomic_DNA"/>
</dbReference>
<keyword evidence="1" id="KW-0653">Protein transport</keyword>
<dbReference type="GO" id="GO:0000055">
    <property type="term" value="P:ribosomal large subunit export from nucleus"/>
    <property type="evidence" value="ECO:0007669"/>
    <property type="project" value="TreeGrafter"/>
</dbReference>
<dbReference type="PANTHER" id="PTHR12746:SF2">
    <property type="entry name" value="60S RIBOSOMAL EXPORT PROTEIN NMD3"/>
    <property type="match status" value="1"/>
</dbReference>
<comment type="subcellular location">
    <subcellularLocation>
        <location evidence="1">Cytoplasm</location>
    </subcellularLocation>
    <subcellularLocation>
        <location evidence="1">Nucleus</location>
    </subcellularLocation>
</comment>
<dbReference type="Proteomes" id="UP000595140">
    <property type="component" value="Unassembled WGS sequence"/>
</dbReference>
<feature type="domain" description="Nmd3 N-terminal" evidence="2">
    <location>
        <begin position="19"/>
        <end position="146"/>
    </location>
</feature>
<comment type="similarity">
    <text evidence="1">Belongs to the NMD3 family.</text>
</comment>
<dbReference type="InterPro" id="IPR039768">
    <property type="entry name" value="Nmd3"/>
</dbReference>
<keyword evidence="4" id="KW-1185">Reference proteome</keyword>
<evidence type="ECO:0000256" key="1">
    <source>
        <dbReference type="RuleBase" id="RU364108"/>
    </source>
</evidence>
<gene>
    <name evidence="3" type="ORF">CCAM_LOCUS36842</name>
</gene>
<protein>
    <recommendedName>
        <fullName evidence="1">60S ribosomal export protein NMD3</fullName>
    </recommendedName>
</protein>
<comment type="function">
    <text evidence="1">Acts as an adapter for the XPO1/CRM1-mediated export of the 60S ribosomal subunit.</text>
</comment>
<dbReference type="InterPro" id="IPR007064">
    <property type="entry name" value="Nmd3_N"/>
</dbReference>
<sequence>MGEDSGRSNDSQTNGDVPCCKCGVPMQPNDVNMCDSCFYSEVDLTEGLQKHVTITFCPDCVSYLQPPGTWIKAQPESKELLTFCVGRLKDFNEARLVDAEFIWTEPQSKKIRVKLKLQKEVLQGRILEQSYTVEFVVHDQSCKTCSGI</sequence>
<name>A0A484N3P1_9ASTE</name>
<dbReference type="OrthoDB" id="203821at2759"/>
<organism evidence="3 4">
    <name type="scientific">Cuscuta campestris</name>
    <dbReference type="NCBI Taxonomy" id="132261"/>
    <lineage>
        <taxon>Eukaryota</taxon>
        <taxon>Viridiplantae</taxon>
        <taxon>Streptophyta</taxon>
        <taxon>Embryophyta</taxon>
        <taxon>Tracheophyta</taxon>
        <taxon>Spermatophyta</taxon>
        <taxon>Magnoliopsida</taxon>
        <taxon>eudicotyledons</taxon>
        <taxon>Gunneridae</taxon>
        <taxon>Pentapetalae</taxon>
        <taxon>asterids</taxon>
        <taxon>lamiids</taxon>
        <taxon>Solanales</taxon>
        <taxon>Convolvulaceae</taxon>
        <taxon>Cuscuteae</taxon>
        <taxon>Cuscuta</taxon>
        <taxon>Cuscuta subgen. Grammica</taxon>
        <taxon>Cuscuta sect. Cleistogrammica</taxon>
    </lineage>
</organism>
<dbReference type="GO" id="GO:0015031">
    <property type="term" value="P:protein transport"/>
    <property type="evidence" value="ECO:0007669"/>
    <property type="project" value="UniProtKB-KW"/>
</dbReference>